<comment type="caution">
    <text evidence="1">The sequence shown here is derived from an EMBL/GenBank/DDBJ whole genome shotgun (WGS) entry which is preliminary data.</text>
</comment>
<name>A0A498N9X7_LABRO</name>
<dbReference type="AlphaFoldDB" id="A0A498N9X7"/>
<organism evidence="1 2">
    <name type="scientific">Labeo rohita</name>
    <name type="common">Indian major carp</name>
    <name type="synonym">Cyprinus rohita</name>
    <dbReference type="NCBI Taxonomy" id="84645"/>
    <lineage>
        <taxon>Eukaryota</taxon>
        <taxon>Metazoa</taxon>
        <taxon>Chordata</taxon>
        <taxon>Craniata</taxon>
        <taxon>Vertebrata</taxon>
        <taxon>Euteleostomi</taxon>
        <taxon>Actinopterygii</taxon>
        <taxon>Neopterygii</taxon>
        <taxon>Teleostei</taxon>
        <taxon>Ostariophysi</taxon>
        <taxon>Cypriniformes</taxon>
        <taxon>Cyprinidae</taxon>
        <taxon>Labeoninae</taxon>
        <taxon>Labeonini</taxon>
        <taxon>Labeo</taxon>
    </lineage>
</organism>
<evidence type="ECO:0000313" key="1">
    <source>
        <dbReference type="EMBL" id="RXN29821.1"/>
    </source>
</evidence>
<protein>
    <submittedName>
        <fullName evidence="1">Uncharacterized protein</fullName>
    </submittedName>
</protein>
<gene>
    <name evidence="1" type="ORF">ROHU_018171</name>
</gene>
<keyword evidence="2" id="KW-1185">Reference proteome</keyword>
<reference evidence="1 2" key="1">
    <citation type="submission" date="2018-03" db="EMBL/GenBank/DDBJ databases">
        <title>Draft genome sequence of Rohu Carp (Labeo rohita).</title>
        <authorList>
            <person name="Das P."/>
            <person name="Kushwaha B."/>
            <person name="Joshi C.G."/>
            <person name="Kumar D."/>
            <person name="Nagpure N.S."/>
            <person name="Sahoo L."/>
            <person name="Das S.P."/>
            <person name="Bit A."/>
            <person name="Patnaik S."/>
            <person name="Meher P.K."/>
            <person name="Jayasankar P."/>
            <person name="Koringa P.G."/>
            <person name="Patel N.V."/>
            <person name="Hinsu A.T."/>
            <person name="Kumar R."/>
            <person name="Pandey M."/>
            <person name="Agarwal S."/>
            <person name="Srivastava S."/>
            <person name="Singh M."/>
            <person name="Iquebal M.A."/>
            <person name="Jaiswal S."/>
            <person name="Angadi U.B."/>
            <person name="Kumar N."/>
            <person name="Raza M."/>
            <person name="Shah T.M."/>
            <person name="Rai A."/>
            <person name="Jena J.K."/>
        </authorList>
    </citation>
    <scope>NUCLEOTIDE SEQUENCE [LARGE SCALE GENOMIC DNA]</scope>
    <source>
        <strain evidence="1">DASCIFA01</strain>
        <tissue evidence="1">Testis</tissue>
    </source>
</reference>
<accession>A0A498N9X7</accession>
<evidence type="ECO:0000313" key="2">
    <source>
        <dbReference type="Proteomes" id="UP000290572"/>
    </source>
</evidence>
<sequence>MTKRFRKVPMIPSRAKIDSSRSSLPSCARTSSILTVVVPILTPPPQSPGCLSVEKQQSSVRLTINKLHFGPDARYVLLTATRSAHPEENDISLRSCYNRATLGS</sequence>
<proteinExistence type="predicted"/>
<dbReference type="EMBL" id="QBIY01011738">
    <property type="protein sequence ID" value="RXN29821.1"/>
    <property type="molecule type" value="Genomic_DNA"/>
</dbReference>
<dbReference type="Proteomes" id="UP000290572">
    <property type="component" value="Unassembled WGS sequence"/>
</dbReference>